<organism evidence="2 3">
    <name type="scientific">Cymbomonas tetramitiformis</name>
    <dbReference type="NCBI Taxonomy" id="36881"/>
    <lineage>
        <taxon>Eukaryota</taxon>
        <taxon>Viridiplantae</taxon>
        <taxon>Chlorophyta</taxon>
        <taxon>Pyramimonadophyceae</taxon>
        <taxon>Pyramimonadales</taxon>
        <taxon>Pyramimonadaceae</taxon>
        <taxon>Cymbomonas</taxon>
    </lineage>
</organism>
<gene>
    <name evidence="2" type="ORF">CYMTET_38324</name>
</gene>
<comment type="caution">
    <text evidence="2">The sequence shown here is derived from an EMBL/GenBank/DDBJ whole genome shotgun (WGS) entry which is preliminary data.</text>
</comment>
<sequence length="122" mass="12623">MRVDGIPGLGEVRAHTLSTRTTDGGNATDSVRADGMPGADGGSAAAEEDMKDASAVRASELGNATSGVFMVSASEASEISECLYGFFSVEPKLLEYVSVVLVHRACSAHCKDMEFGTESVST</sequence>
<dbReference type="EMBL" id="LGRX02025459">
    <property type="protein sequence ID" value="KAK3252366.1"/>
    <property type="molecule type" value="Genomic_DNA"/>
</dbReference>
<reference evidence="2 3" key="1">
    <citation type="journal article" date="2015" name="Genome Biol. Evol.">
        <title>Comparative Genomics of a Bacterivorous Green Alga Reveals Evolutionary Causalities and Consequences of Phago-Mixotrophic Mode of Nutrition.</title>
        <authorList>
            <person name="Burns J.A."/>
            <person name="Paasch A."/>
            <person name="Narechania A."/>
            <person name="Kim E."/>
        </authorList>
    </citation>
    <scope>NUCLEOTIDE SEQUENCE [LARGE SCALE GENOMIC DNA]</scope>
    <source>
        <strain evidence="2 3">PLY_AMNH</strain>
    </source>
</reference>
<dbReference type="Proteomes" id="UP001190700">
    <property type="component" value="Unassembled WGS sequence"/>
</dbReference>
<keyword evidence="3" id="KW-1185">Reference proteome</keyword>
<name>A0AAE0F522_9CHLO</name>
<feature type="region of interest" description="Disordered" evidence="1">
    <location>
        <begin position="1"/>
        <end position="53"/>
    </location>
</feature>
<dbReference type="AlphaFoldDB" id="A0AAE0F522"/>
<evidence type="ECO:0000256" key="1">
    <source>
        <dbReference type="SAM" id="MobiDB-lite"/>
    </source>
</evidence>
<accession>A0AAE0F522</accession>
<protein>
    <submittedName>
        <fullName evidence="2">Uncharacterized protein</fullName>
    </submittedName>
</protein>
<evidence type="ECO:0000313" key="3">
    <source>
        <dbReference type="Proteomes" id="UP001190700"/>
    </source>
</evidence>
<proteinExistence type="predicted"/>
<evidence type="ECO:0000313" key="2">
    <source>
        <dbReference type="EMBL" id="KAK3252366.1"/>
    </source>
</evidence>
<feature type="compositionally biased region" description="Polar residues" evidence="1">
    <location>
        <begin position="16"/>
        <end position="29"/>
    </location>
</feature>